<gene>
    <name evidence="2" type="ORF">HKD32_14030</name>
</gene>
<reference evidence="2" key="1">
    <citation type="submission" date="2020-04" db="EMBL/GenBank/DDBJ databases">
        <authorList>
            <person name="Sombolestani A."/>
        </authorList>
    </citation>
    <scope>NUCLEOTIDE SEQUENCE</scope>
    <source>
        <strain evidence="2">R71697</strain>
    </source>
</reference>
<reference evidence="2" key="2">
    <citation type="submission" date="2020-11" db="EMBL/GenBank/DDBJ databases">
        <title>Description of novel Gluconobacter species.</title>
        <authorList>
            <person name="Cleenwerck I."/>
            <person name="Cnockaert M."/>
            <person name="Borremans W."/>
            <person name="Wieme A.D."/>
            <person name="De Vuyst L."/>
            <person name="Vandamme P."/>
        </authorList>
    </citation>
    <scope>NUCLEOTIDE SEQUENCE</scope>
    <source>
        <strain evidence="2">R71697</strain>
    </source>
</reference>
<sequence>MLERLALAQSAGSPASIAMTWLEGEATFGRLAEDVNRTAAALLQLRDLAPKVIGVHFTNPYRHWLVVLALSKLGIASASLPDQVNVTLEKALNVLSPDIVLLEKNIDLPIAQPLVLDEIWFEHITASPAVSIVRDIAVLPDDVVRVALVSGTNGALKKINLTARHIEISVYHLVFQDLSTYGYRNNELRVVPTLGPTTPTGFLIVISALASGARLQMLQQRELGIAFSQKVPTVAISSPIHISAILDQIPPGMEPLTSLYLTVAGGKLPNELRERIRTTLTPNIQVVYGAEECGIATVENGLAISDDAVGKALSWVNLQVVDDADDVVPFGTIGQVRISGTGVVSGYVDDAEGTSKQFRNGWFYPGDKGSLTQDGVLHLHGRHDDLVNFGGEKFDLHALDAHALKCSGITDAAMFTVPDELGLPSPWIALVSQQNFRLEDLSDWMRQSYPSLPQAAAVFVMGIPRLSGGQPDRAALAQAVQAS</sequence>
<evidence type="ECO:0000259" key="1">
    <source>
        <dbReference type="Pfam" id="PF00501"/>
    </source>
</evidence>
<organism evidence="2 3">
    <name type="scientific">Gluconobacter japonicus</name>
    <dbReference type="NCBI Taxonomy" id="376620"/>
    <lineage>
        <taxon>Bacteria</taxon>
        <taxon>Pseudomonadati</taxon>
        <taxon>Pseudomonadota</taxon>
        <taxon>Alphaproteobacteria</taxon>
        <taxon>Acetobacterales</taxon>
        <taxon>Acetobacteraceae</taxon>
        <taxon>Gluconobacter</taxon>
    </lineage>
</organism>
<evidence type="ECO:0000313" key="2">
    <source>
        <dbReference type="EMBL" id="MBF0871949.1"/>
    </source>
</evidence>
<comment type="caution">
    <text evidence="2">The sequence shown here is derived from an EMBL/GenBank/DDBJ whole genome shotgun (WGS) entry which is preliminary data.</text>
</comment>
<dbReference type="SUPFAM" id="SSF56801">
    <property type="entry name" value="Acetyl-CoA synthetase-like"/>
    <property type="match status" value="1"/>
</dbReference>
<dbReference type="Proteomes" id="UP000661006">
    <property type="component" value="Unassembled WGS sequence"/>
</dbReference>
<dbReference type="GO" id="GO:0031956">
    <property type="term" value="F:medium-chain fatty acid-CoA ligase activity"/>
    <property type="evidence" value="ECO:0007669"/>
    <property type="project" value="TreeGrafter"/>
</dbReference>
<feature type="domain" description="AMP-dependent synthetase/ligase" evidence="1">
    <location>
        <begin position="9"/>
        <end position="347"/>
    </location>
</feature>
<dbReference type="PANTHER" id="PTHR43201:SF32">
    <property type="entry name" value="2-SUCCINYLBENZOATE--COA LIGASE, CHLOROPLASTIC_PEROXISOMAL"/>
    <property type="match status" value="1"/>
</dbReference>
<proteinExistence type="predicted"/>
<dbReference type="EMBL" id="JABCQN010000010">
    <property type="protein sequence ID" value="MBF0871949.1"/>
    <property type="molecule type" value="Genomic_DNA"/>
</dbReference>
<dbReference type="InterPro" id="IPR000873">
    <property type="entry name" value="AMP-dep_synth/lig_dom"/>
</dbReference>
<dbReference type="RefSeq" id="WP_194258327.1">
    <property type="nucleotide sequence ID" value="NZ_JABCQN010000010.1"/>
</dbReference>
<dbReference type="PANTHER" id="PTHR43201">
    <property type="entry name" value="ACYL-COA SYNTHETASE"/>
    <property type="match status" value="1"/>
</dbReference>
<evidence type="ECO:0000313" key="3">
    <source>
        <dbReference type="Proteomes" id="UP000661006"/>
    </source>
</evidence>
<dbReference type="InterPro" id="IPR045851">
    <property type="entry name" value="AMP-bd_C_sf"/>
</dbReference>
<dbReference type="GeneID" id="81475813"/>
<protein>
    <submittedName>
        <fullName evidence="2">Acyl--CoA ligase</fullName>
    </submittedName>
</protein>
<name>A0A9Q2IV33_GLUJA</name>
<accession>A0A9Q2IV33</accession>
<dbReference type="GO" id="GO:0006631">
    <property type="term" value="P:fatty acid metabolic process"/>
    <property type="evidence" value="ECO:0007669"/>
    <property type="project" value="TreeGrafter"/>
</dbReference>
<dbReference type="Gene3D" id="3.40.50.12780">
    <property type="entry name" value="N-terminal domain of ligase-like"/>
    <property type="match status" value="1"/>
</dbReference>
<dbReference type="Pfam" id="PF00501">
    <property type="entry name" value="AMP-binding"/>
    <property type="match status" value="1"/>
</dbReference>
<dbReference type="AlphaFoldDB" id="A0A9Q2IV33"/>
<dbReference type="Gene3D" id="3.30.300.30">
    <property type="match status" value="1"/>
</dbReference>
<keyword evidence="2" id="KW-0436">Ligase</keyword>
<dbReference type="InterPro" id="IPR042099">
    <property type="entry name" value="ANL_N_sf"/>
</dbReference>